<dbReference type="InterPro" id="IPR036388">
    <property type="entry name" value="WH-like_DNA-bd_sf"/>
</dbReference>
<keyword evidence="6" id="KW-1185">Reference proteome</keyword>
<gene>
    <name evidence="5" type="ORF">GCM10011459_01810</name>
</gene>
<evidence type="ECO:0000256" key="3">
    <source>
        <dbReference type="ARBA" id="ARBA00023163"/>
    </source>
</evidence>
<dbReference type="InterPro" id="IPR002577">
    <property type="entry name" value="HTH_HxlR"/>
</dbReference>
<dbReference type="PANTHER" id="PTHR33204">
    <property type="entry name" value="TRANSCRIPTIONAL REGULATOR, MARR FAMILY"/>
    <property type="match status" value="1"/>
</dbReference>
<keyword evidence="2" id="KW-0238">DNA-binding</keyword>
<proteinExistence type="predicted"/>
<dbReference type="Gene3D" id="1.10.10.10">
    <property type="entry name" value="Winged helix-like DNA-binding domain superfamily/Winged helix DNA-binding domain"/>
    <property type="match status" value="1"/>
</dbReference>
<sequence length="127" mass="14764">MYQRKIPKEYYCTVDYGLDIFGGKWKPRILCILGHVNSMRYGELKAQMENISDAALADSLHELQQAGIIERRQYNEMPIRVEYSLTAEGKSLIPVLNTISNWAIKHSDTEIYTGKHFEKVHRAKFEN</sequence>
<dbReference type="Proteomes" id="UP000603295">
    <property type="component" value="Unassembled WGS sequence"/>
</dbReference>
<protein>
    <submittedName>
        <fullName evidence="5">Transcriptional regulator</fullName>
    </submittedName>
</protein>
<dbReference type="PANTHER" id="PTHR33204:SF29">
    <property type="entry name" value="TRANSCRIPTIONAL REGULATOR"/>
    <property type="match status" value="1"/>
</dbReference>
<accession>A0ABQ2C1R2</accession>
<evidence type="ECO:0000256" key="1">
    <source>
        <dbReference type="ARBA" id="ARBA00023015"/>
    </source>
</evidence>
<dbReference type="RefSeq" id="WP_153709355.1">
    <property type="nucleotide sequence ID" value="NZ_BMDS01000001.1"/>
</dbReference>
<evidence type="ECO:0000313" key="6">
    <source>
        <dbReference type="Proteomes" id="UP000603295"/>
    </source>
</evidence>
<dbReference type="InterPro" id="IPR036390">
    <property type="entry name" value="WH_DNA-bd_sf"/>
</dbReference>
<feature type="domain" description="HTH hxlR-type" evidence="4">
    <location>
        <begin position="12"/>
        <end position="111"/>
    </location>
</feature>
<evidence type="ECO:0000313" key="5">
    <source>
        <dbReference type="EMBL" id="GGI62347.1"/>
    </source>
</evidence>
<dbReference type="EMBL" id="BMDS01000001">
    <property type="protein sequence ID" value="GGI62347.1"/>
    <property type="molecule type" value="Genomic_DNA"/>
</dbReference>
<comment type="caution">
    <text evidence="5">The sequence shown here is derived from an EMBL/GenBank/DDBJ whole genome shotgun (WGS) entry which is preliminary data.</text>
</comment>
<name>A0ABQ2C1R2_9LACO</name>
<keyword evidence="1" id="KW-0805">Transcription regulation</keyword>
<organism evidence="5 6">
    <name type="scientific">Limosilactobacillus caviae</name>
    <dbReference type="NCBI Taxonomy" id="1769424"/>
    <lineage>
        <taxon>Bacteria</taxon>
        <taxon>Bacillati</taxon>
        <taxon>Bacillota</taxon>
        <taxon>Bacilli</taxon>
        <taxon>Lactobacillales</taxon>
        <taxon>Lactobacillaceae</taxon>
        <taxon>Limosilactobacillus</taxon>
    </lineage>
</organism>
<dbReference type="PROSITE" id="PS51118">
    <property type="entry name" value="HTH_HXLR"/>
    <property type="match status" value="1"/>
</dbReference>
<dbReference type="SUPFAM" id="SSF46785">
    <property type="entry name" value="Winged helix' DNA-binding domain"/>
    <property type="match status" value="1"/>
</dbReference>
<dbReference type="Pfam" id="PF01638">
    <property type="entry name" value="HxlR"/>
    <property type="match status" value="1"/>
</dbReference>
<evidence type="ECO:0000256" key="2">
    <source>
        <dbReference type="ARBA" id="ARBA00023125"/>
    </source>
</evidence>
<evidence type="ECO:0000259" key="4">
    <source>
        <dbReference type="PROSITE" id="PS51118"/>
    </source>
</evidence>
<keyword evidence="3" id="KW-0804">Transcription</keyword>
<reference evidence="6" key="1">
    <citation type="journal article" date="2019" name="Int. J. Syst. Evol. Microbiol.">
        <title>The Global Catalogue of Microorganisms (GCM) 10K type strain sequencing project: providing services to taxonomists for standard genome sequencing and annotation.</title>
        <authorList>
            <consortium name="The Broad Institute Genomics Platform"/>
            <consortium name="The Broad Institute Genome Sequencing Center for Infectious Disease"/>
            <person name="Wu L."/>
            <person name="Ma J."/>
        </authorList>
    </citation>
    <scope>NUCLEOTIDE SEQUENCE [LARGE SCALE GENOMIC DNA]</scope>
    <source>
        <strain evidence="6">CCM 8609</strain>
    </source>
</reference>